<keyword evidence="2" id="KW-0645">Protease</keyword>
<proteinExistence type="predicted"/>
<dbReference type="Pfam" id="PF13365">
    <property type="entry name" value="Trypsin_2"/>
    <property type="match status" value="1"/>
</dbReference>
<dbReference type="EMBL" id="JAVDYI010000001">
    <property type="protein sequence ID" value="MDR7359287.1"/>
    <property type="molecule type" value="Genomic_DNA"/>
</dbReference>
<evidence type="ECO:0000256" key="1">
    <source>
        <dbReference type="SAM" id="MobiDB-lite"/>
    </source>
</evidence>
<dbReference type="GO" id="GO:0008233">
    <property type="term" value="F:peptidase activity"/>
    <property type="evidence" value="ECO:0007669"/>
    <property type="project" value="UniProtKB-KW"/>
</dbReference>
<dbReference type="PANTHER" id="PTHR43019">
    <property type="entry name" value="SERINE ENDOPROTEASE DEGS"/>
    <property type="match status" value="1"/>
</dbReference>
<comment type="caution">
    <text evidence="2">The sequence shown here is derived from an EMBL/GenBank/DDBJ whole genome shotgun (WGS) entry which is preliminary data.</text>
</comment>
<dbReference type="GO" id="GO:0006508">
    <property type="term" value="P:proteolysis"/>
    <property type="evidence" value="ECO:0007669"/>
    <property type="project" value="UniProtKB-KW"/>
</dbReference>
<accession>A0ABU2BKX1</accession>
<dbReference type="Proteomes" id="UP001183817">
    <property type="component" value="Unassembled WGS sequence"/>
</dbReference>
<keyword evidence="2" id="KW-0378">Hydrolase</keyword>
<gene>
    <name evidence="2" type="ORF">J2S64_002978</name>
</gene>
<dbReference type="RefSeq" id="WP_310291722.1">
    <property type="nucleotide sequence ID" value="NZ_BAAAWO010000001.1"/>
</dbReference>
<dbReference type="InterPro" id="IPR009003">
    <property type="entry name" value="Peptidase_S1_PA"/>
</dbReference>
<feature type="compositionally biased region" description="Acidic residues" evidence="1">
    <location>
        <begin position="415"/>
        <end position="433"/>
    </location>
</feature>
<name>A0ABU2BKX1_9MICC</name>
<dbReference type="SUPFAM" id="SSF50494">
    <property type="entry name" value="Trypsin-like serine proteases"/>
    <property type="match status" value="1"/>
</dbReference>
<feature type="region of interest" description="Disordered" evidence="1">
    <location>
        <begin position="16"/>
        <end position="59"/>
    </location>
</feature>
<dbReference type="PRINTS" id="PR00834">
    <property type="entry name" value="PROTEASES2C"/>
</dbReference>
<dbReference type="InterPro" id="IPR001940">
    <property type="entry name" value="Peptidase_S1C"/>
</dbReference>
<feature type="region of interest" description="Disordered" evidence="1">
    <location>
        <begin position="414"/>
        <end position="433"/>
    </location>
</feature>
<evidence type="ECO:0000313" key="2">
    <source>
        <dbReference type="EMBL" id="MDR7359287.1"/>
    </source>
</evidence>
<feature type="compositionally biased region" description="Low complexity" evidence="1">
    <location>
        <begin position="22"/>
        <end position="58"/>
    </location>
</feature>
<organism evidence="2 3">
    <name type="scientific">Paeniglutamicibacter sulfureus</name>
    <dbReference type="NCBI Taxonomy" id="43666"/>
    <lineage>
        <taxon>Bacteria</taxon>
        <taxon>Bacillati</taxon>
        <taxon>Actinomycetota</taxon>
        <taxon>Actinomycetes</taxon>
        <taxon>Micrococcales</taxon>
        <taxon>Micrococcaceae</taxon>
        <taxon>Paeniglutamicibacter</taxon>
    </lineage>
</organism>
<evidence type="ECO:0000313" key="3">
    <source>
        <dbReference type="Proteomes" id="UP001183817"/>
    </source>
</evidence>
<keyword evidence="3" id="KW-1185">Reference proteome</keyword>
<protein>
    <submittedName>
        <fullName evidence="2">S1-C subfamily serine protease</fullName>
    </submittedName>
</protein>
<dbReference type="InterPro" id="IPR043504">
    <property type="entry name" value="Peptidase_S1_PA_chymotrypsin"/>
</dbReference>
<reference evidence="2 3" key="1">
    <citation type="submission" date="2023-07" db="EMBL/GenBank/DDBJ databases">
        <title>Sequencing the genomes of 1000 actinobacteria strains.</title>
        <authorList>
            <person name="Klenk H.-P."/>
        </authorList>
    </citation>
    <scope>NUCLEOTIDE SEQUENCE [LARGE SCALE GENOMIC DNA]</scope>
    <source>
        <strain evidence="2 3">DSM 20167</strain>
    </source>
</reference>
<sequence length="433" mass="45610">MFLGVSLSACVMIDASPEPTDTSPAVPSQVSSPVTTSPVENPTPSSEAPSAPASSTEPVAEWTDVIKDARSGVAHLLVTRCENEGAGSGFLIDDDLVVTAAHVVKDAAEITLRVDDELVSGQVLGTNDRSDIALVRLARTSEGHQFSFIDGDPEIGTEIQALGFPQNLTVKDERESNSGFTATIGSVSAGDQTARYESGPIENMIRIDASVDSGNSGGPLITKDGKVVGLVSGVRMTADGSPVNGWGYAVIAPRISVAVTEWKERSTMVALKSCANAPAPDGTAVYSEVLSSHDQAPGIAQSLVAHGQAINNGNYESAYSIFTGNILGRIGSLPEWSDGISTSYWLGLLVDDVKGADDTVTARARLVTAQDPVLHSPAGTMDQACSIWTMDYTMEWDGTRWLMEDVESIGLPEDCTTEMEDRDNTDPNDDIGD</sequence>
<dbReference type="Gene3D" id="2.40.10.10">
    <property type="entry name" value="Trypsin-like serine proteases"/>
    <property type="match status" value="2"/>
</dbReference>